<evidence type="ECO:0000313" key="3">
    <source>
        <dbReference type="Proteomes" id="UP000001307"/>
    </source>
</evidence>
<keyword evidence="1" id="KW-0175">Coiled coil</keyword>
<dbReference type="Proteomes" id="UP000001307">
    <property type="component" value="Unassembled WGS sequence"/>
</dbReference>
<keyword evidence="3" id="KW-1185">Reference proteome</keyword>
<proteinExistence type="predicted"/>
<name>E4Y0Z1_OIKDI</name>
<dbReference type="EMBL" id="FN653549">
    <property type="protein sequence ID" value="CBY15538.1"/>
    <property type="molecule type" value="Genomic_DNA"/>
</dbReference>
<sequence length="109" mass="12796">MASVRRETMLEDTLFENSELKKKIEKLEDKIRKQEDKIKSLETSKDKYKREAAAAKGLKVREENFDEDRQAKYSSIRAKYGMKDPSAPSPFAMCSKFRITFFKTLELTF</sequence>
<reference evidence="2" key="1">
    <citation type="journal article" date="2010" name="Science">
        <title>Plasticity of animal genome architecture unmasked by rapid evolution of a pelagic tunicate.</title>
        <authorList>
            <person name="Denoeud F."/>
            <person name="Henriet S."/>
            <person name="Mungpakdee S."/>
            <person name="Aury J.M."/>
            <person name="Da Silva C."/>
            <person name="Brinkmann H."/>
            <person name="Mikhaleva J."/>
            <person name="Olsen L.C."/>
            <person name="Jubin C."/>
            <person name="Canestro C."/>
            <person name="Bouquet J.M."/>
            <person name="Danks G."/>
            <person name="Poulain J."/>
            <person name="Campsteijn C."/>
            <person name="Adamski M."/>
            <person name="Cross I."/>
            <person name="Yadetie F."/>
            <person name="Muffato M."/>
            <person name="Louis A."/>
            <person name="Butcher S."/>
            <person name="Tsagkogeorga G."/>
            <person name="Konrad A."/>
            <person name="Singh S."/>
            <person name="Jensen M.F."/>
            <person name="Cong E.H."/>
            <person name="Eikeseth-Otteraa H."/>
            <person name="Noel B."/>
            <person name="Anthouard V."/>
            <person name="Porcel B.M."/>
            <person name="Kachouri-Lafond R."/>
            <person name="Nishino A."/>
            <person name="Ugolini M."/>
            <person name="Chourrout P."/>
            <person name="Nishida H."/>
            <person name="Aasland R."/>
            <person name="Huzurbazar S."/>
            <person name="Westhof E."/>
            <person name="Delsuc F."/>
            <person name="Lehrach H."/>
            <person name="Reinhardt R."/>
            <person name="Weissenbach J."/>
            <person name="Roy S.W."/>
            <person name="Artiguenave F."/>
            <person name="Postlethwait J.H."/>
            <person name="Manak J.R."/>
            <person name="Thompson E.M."/>
            <person name="Jaillon O."/>
            <person name="Du Pasquier L."/>
            <person name="Boudinot P."/>
            <person name="Liberles D.A."/>
            <person name="Volff J.N."/>
            <person name="Philippe H."/>
            <person name="Lenhard B."/>
            <person name="Roest Crollius H."/>
            <person name="Wincker P."/>
            <person name="Chourrout D."/>
        </authorList>
    </citation>
    <scope>NUCLEOTIDE SEQUENCE [LARGE SCALE GENOMIC DNA]</scope>
</reference>
<accession>E4Y0Z1</accession>
<evidence type="ECO:0000256" key="1">
    <source>
        <dbReference type="SAM" id="Coils"/>
    </source>
</evidence>
<evidence type="ECO:0000313" key="2">
    <source>
        <dbReference type="EMBL" id="CBY15538.1"/>
    </source>
</evidence>
<dbReference type="InParanoid" id="E4Y0Z1"/>
<feature type="coiled-coil region" evidence="1">
    <location>
        <begin position="10"/>
        <end position="58"/>
    </location>
</feature>
<protein>
    <submittedName>
        <fullName evidence="2">Uncharacterized protein</fullName>
    </submittedName>
</protein>
<dbReference type="AlphaFoldDB" id="E4Y0Z1"/>
<gene>
    <name evidence="2" type="ORF">GSOID_T00013834001</name>
</gene>
<organism evidence="2">
    <name type="scientific">Oikopleura dioica</name>
    <name type="common">Tunicate</name>
    <dbReference type="NCBI Taxonomy" id="34765"/>
    <lineage>
        <taxon>Eukaryota</taxon>
        <taxon>Metazoa</taxon>
        <taxon>Chordata</taxon>
        <taxon>Tunicata</taxon>
        <taxon>Appendicularia</taxon>
        <taxon>Copelata</taxon>
        <taxon>Oikopleuridae</taxon>
        <taxon>Oikopleura</taxon>
    </lineage>
</organism>